<evidence type="ECO:0000313" key="3">
    <source>
        <dbReference type="Proteomes" id="UP000360750"/>
    </source>
</evidence>
<proteinExistence type="predicted"/>
<evidence type="ECO:0000256" key="1">
    <source>
        <dbReference type="SAM" id="MobiDB-lite"/>
    </source>
</evidence>
<protein>
    <submittedName>
        <fullName evidence="2">Uncharacterized protein</fullName>
    </submittedName>
</protein>
<dbReference type="RefSeq" id="WP_131735048.1">
    <property type="nucleotide sequence ID" value="NZ_CAACYD010000007.1"/>
</dbReference>
<evidence type="ECO:0000313" key="2">
    <source>
        <dbReference type="EMBL" id="VFA90035.1"/>
    </source>
</evidence>
<name>A0ABD7V6S5_9ACTN</name>
<feature type="region of interest" description="Disordered" evidence="1">
    <location>
        <begin position="174"/>
        <end position="201"/>
    </location>
</feature>
<gene>
    <name evidence="2" type="ORF">NCTC8139_03614</name>
</gene>
<reference evidence="2 3" key="1">
    <citation type="submission" date="2019-02" db="EMBL/GenBank/DDBJ databases">
        <authorList>
            <consortium name="Pathogen Informatics"/>
        </authorList>
    </citation>
    <scope>NUCLEOTIDE SEQUENCE [LARGE SCALE GENOMIC DNA]</scope>
    <source>
        <strain evidence="2 3">3012STDY6756503</strain>
    </source>
</reference>
<organism evidence="2 3">
    <name type="scientific">Gordonia paraffinivorans</name>
    <dbReference type="NCBI Taxonomy" id="175628"/>
    <lineage>
        <taxon>Bacteria</taxon>
        <taxon>Bacillati</taxon>
        <taxon>Actinomycetota</taxon>
        <taxon>Actinomycetes</taxon>
        <taxon>Mycobacteriales</taxon>
        <taxon>Gordoniaceae</taxon>
        <taxon>Gordonia</taxon>
    </lineage>
</organism>
<dbReference type="EMBL" id="CAACYD010000007">
    <property type="protein sequence ID" value="VFA90035.1"/>
    <property type="molecule type" value="Genomic_DNA"/>
</dbReference>
<dbReference type="GeneID" id="60751584"/>
<comment type="caution">
    <text evidence="2">The sequence shown here is derived from an EMBL/GenBank/DDBJ whole genome shotgun (WGS) entry which is preliminary data.</text>
</comment>
<dbReference type="AlphaFoldDB" id="A0ABD7V6S5"/>
<sequence>MKRPSLAPAIVALGVGVLALVAALVVSFVPFTASGSAEPTAAFRAQKSLDEVLFKMAMSPAAKYTGKVGYKYDNAGGEGTVEFEDLIATSSNTAEGTITLGSNQAEYRQIGNNPFISAPGAFWNDLLVADEKLNLDMAPLDNKWASSRFVGLPRLGTVLGPDNLAAQIGNVEENSEQQLGAELPSPNRGTPDARRWPTSDPPIEFIGDNKVKIGSWEVTYEPDSKNVTHVKGELTVGSATYDIDTSIDLQPADRAQKVFANQRALVGDLLSVPAPGLWPKTPAVSPRLVGQCTTAACAYDFTVNGNTWSDNARGHFNFGLTLNFSVGDRPAGALGGECKPVVRVDFGQTAVTRCTATNLPANSSIRPQSAFTYLGFVDTTDTALNKLIDDNEKMTNTEVVYVRTGNKNPEQAAYNSSVTGLPSYYAVKRGDYLFDGIGTDGSLHVTFGPGYKEHIVGSGFDPSWEGTKVLKDQMKEQLKAADDVEVVYFTKESETALALRLLVVQEGHTGKIAVAQVD</sequence>
<dbReference type="Proteomes" id="UP000360750">
    <property type="component" value="Unassembled WGS sequence"/>
</dbReference>
<accession>A0ABD7V6S5</accession>